<dbReference type="InterPro" id="IPR020814">
    <property type="entry name" value="Ribosomal_S6_plastid/chlpt"/>
</dbReference>
<reference evidence="5 6" key="1">
    <citation type="journal article" date="2016" name="Nat. Commun.">
        <title>Thousands of microbial genomes shed light on interconnected biogeochemical processes in an aquifer system.</title>
        <authorList>
            <person name="Anantharaman K."/>
            <person name="Brown C.T."/>
            <person name="Hug L.A."/>
            <person name="Sharon I."/>
            <person name="Castelle C.J."/>
            <person name="Probst A.J."/>
            <person name="Thomas B.C."/>
            <person name="Singh A."/>
            <person name="Wilkins M.J."/>
            <person name="Karaoz U."/>
            <person name="Brodie E.L."/>
            <person name="Williams K.H."/>
            <person name="Hubbard S.S."/>
            <person name="Banfield J.F."/>
        </authorList>
    </citation>
    <scope>NUCLEOTIDE SEQUENCE [LARGE SCALE GENOMIC DNA]</scope>
</reference>
<evidence type="ECO:0000256" key="2">
    <source>
        <dbReference type="ARBA" id="ARBA00035294"/>
    </source>
</evidence>
<dbReference type="Gene3D" id="3.30.70.60">
    <property type="match status" value="1"/>
</dbReference>
<comment type="similarity">
    <text evidence="1">Belongs to the bacterial ribosomal protein bS6 family.</text>
</comment>
<evidence type="ECO:0000313" key="6">
    <source>
        <dbReference type="Proteomes" id="UP000176282"/>
    </source>
</evidence>
<keyword evidence="5" id="KW-0689">Ribosomal protein</keyword>
<accession>A0A1F6LYY0</accession>
<dbReference type="Proteomes" id="UP000176282">
    <property type="component" value="Unassembled WGS sequence"/>
</dbReference>
<dbReference type="GO" id="GO:0019843">
    <property type="term" value="F:rRNA binding"/>
    <property type="evidence" value="ECO:0007669"/>
    <property type="project" value="InterPro"/>
</dbReference>
<dbReference type="CDD" id="cd00473">
    <property type="entry name" value="bS6"/>
    <property type="match status" value="1"/>
</dbReference>
<dbReference type="GO" id="GO:0006412">
    <property type="term" value="P:translation"/>
    <property type="evidence" value="ECO:0007669"/>
    <property type="project" value="InterPro"/>
</dbReference>
<dbReference type="Pfam" id="PF01250">
    <property type="entry name" value="Ribosomal_S6"/>
    <property type="match status" value="1"/>
</dbReference>
<dbReference type="NCBIfam" id="TIGR00166">
    <property type="entry name" value="S6"/>
    <property type="match status" value="1"/>
</dbReference>
<dbReference type="InterPro" id="IPR035980">
    <property type="entry name" value="Ribosomal_bS6_sf"/>
</dbReference>
<dbReference type="STRING" id="1798680.A3J66_01590"/>
<dbReference type="EMBL" id="MFQB01000057">
    <property type="protein sequence ID" value="OGH64538.1"/>
    <property type="molecule type" value="Genomic_DNA"/>
</dbReference>
<evidence type="ECO:0000256" key="3">
    <source>
        <dbReference type="ARBA" id="ARBA00035520"/>
    </source>
</evidence>
<proteinExistence type="inferred from homology"/>
<feature type="compositionally biased region" description="Basic and acidic residues" evidence="4">
    <location>
        <begin position="131"/>
        <end position="142"/>
    </location>
</feature>
<protein>
    <recommendedName>
        <fullName evidence="2">Small ribosomal subunit protein bS6</fullName>
    </recommendedName>
    <alternativeName>
        <fullName evidence="3">30S ribosomal protein S6</fullName>
    </alternativeName>
</protein>
<feature type="region of interest" description="Disordered" evidence="4">
    <location>
        <begin position="106"/>
        <end position="142"/>
    </location>
</feature>
<dbReference type="InterPro" id="IPR014717">
    <property type="entry name" value="Transl_elong_EF1B/ribsomal_bS6"/>
</dbReference>
<comment type="caution">
    <text evidence="5">The sequence shown here is derived from an EMBL/GenBank/DDBJ whole genome shotgun (WGS) entry which is preliminary data.</text>
</comment>
<dbReference type="GO" id="GO:0003735">
    <property type="term" value="F:structural constituent of ribosome"/>
    <property type="evidence" value="ECO:0007669"/>
    <property type="project" value="InterPro"/>
</dbReference>
<organism evidence="5 6">
    <name type="scientific">Candidatus Magasanikbacteria bacterium RIFCSPHIGHO2_02_FULL_47_14</name>
    <dbReference type="NCBI Taxonomy" id="1798680"/>
    <lineage>
        <taxon>Bacteria</taxon>
        <taxon>Candidatus Magasanikiibacteriota</taxon>
    </lineage>
</organism>
<dbReference type="AlphaFoldDB" id="A0A1F6LYY0"/>
<sequence>MSIFPGTLTEEELAPLVGSVEQTITDVGGGKIQQETLGKSRLAYPMKHIRYGYFYFFRFEAEPEQAHVLSQKMRLLNTVLRSLIQIYNPEKQAQAEEQRKKMAAAQLQQITQTAETEEKVETQAPAAPETAPEKTEKHESVSIEEIDKKLDEILDENIGNI</sequence>
<dbReference type="InterPro" id="IPR000529">
    <property type="entry name" value="Ribosomal_bS6"/>
</dbReference>
<name>A0A1F6LYY0_9BACT</name>
<keyword evidence="5" id="KW-0687">Ribonucleoprotein</keyword>
<evidence type="ECO:0000256" key="4">
    <source>
        <dbReference type="SAM" id="MobiDB-lite"/>
    </source>
</evidence>
<dbReference type="SUPFAM" id="SSF54995">
    <property type="entry name" value="Ribosomal protein S6"/>
    <property type="match status" value="1"/>
</dbReference>
<dbReference type="GO" id="GO:0005840">
    <property type="term" value="C:ribosome"/>
    <property type="evidence" value="ECO:0007669"/>
    <property type="project" value="UniProtKB-KW"/>
</dbReference>
<evidence type="ECO:0000256" key="1">
    <source>
        <dbReference type="ARBA" id="ARBA00009512"/>
    </source>
</evidence>
<gene>
    <name evidence="5" type="ORF">A3J66_01590</name>
</gene>
<evidence type="ECO:0000313" key="5">
    <source>
        <dbReference type="EMBL" id="OGH64538.1"/>
    </source>
</evidence>